<feature type="domain" description="LamG-like jellyroll fold" evidence="3">
    <location>
        <begin position="925"/>
        <end position="1080"/>
    </location>
</feature>
<comment type="caution">
    <text evidence="4">The sequence shown here is derived from an EMBL/GenBank/DDBJ whole genome shotgun (WGS) entry which is preliminary data.</text>
</comment>
<keyword evidence="5" id="KW-1185">Reference proteome</keyword>
<dbReference type="SMART" id="SM00560">
    <property type="entry name" value="LamGL"/>
    <property type="match status" value="2"/>
</dbReference>
<dbReference type="SUPFAM" id="SSF49899">
    <property type="entry name" value="Concanavalin A-like lectins/glucanases"/>
    <property type="match status" value="2"/>
</dbReference>
<dbReference type="Gene3D" id="2.60.120.200">
    <property type="match status" value="2"/>
</dbReference>
<proteinExistence type="predicted"/>
<name>A0A9W6SLX2_9ACTN</name>
<protein>
    <recommendedName>
        <fullName evidence="3">LamG-like jellyroll fold domain-containing protein</fullName>
    </recommendedName>
</protein>
<reference evidence="4" key="1">
    <citation type="submission" date="2023-03" db="EMBL/GenBank/DDBJ databases">
        <title>Actinorhabdospora filicis NBRC 111898.</title>
        <authorList>
            <person name="Ichikawa N."/>
            <person name="Sato H."/>
            <person name="Tonouchi N."/>
        </authorList>
    </citation>
    <scope>NUCLEOTIDE SEQUENCE</scope>
    <source>
        <strain evidence="4">NBRC 111898</strain>
    </source>
</reference>
<keyword evidence="2" id="KW-1015">Disulfide bond</keyword>
<dbReference type="AlphaFoldDB" id="A0A9W6SLX2"/>
<accession>A0A9W6SLX2</accession>
<dbReference type="InterPro" id="IPR042837">
    <property type="entry name" value="PTX3"/>
</dbReference>
<evidence type="ECO:0000313" key="4">
    <source>
        <dbReference type="EMBL" id="GLZ78315.1"/>
    </source>
</evidence>
<evidence type="ECO:0000256" key="2">
    <source>
        <dbReference type="ARBA" id="ARBA00023157"/>
    </source>
</evidence>
<dbReference type="GO" id="GO:0006955">
    <property type="term" value="P:immune response"/>
    <property type="evidence" value="ECO:0007669"/>
    <property type="project" value="InterPro"/>
</dbReference>
<dbReference type="Pfam" id="PF13385">
    <property type="entry name" value="Laminin_G_3"/>
    <property type="match status" value="2"/>
</dbReference>
<dbReference type="PANTHER" id="PTHR46943:SF1">
    <property type="entry name" value="PENTRAXIN-RELATED PROTEIN PTX3"/>
    <property type="match status" value="1"/>
</dbReference>
<keyword evidence="1" id="KW-0732">Signal</keyword>
<evidence type="ECO:0000256" key="1">
    <source>
        <dbReference type="ARBA" id="ARBA00022729"/>
    </source>
</evidence>
<dbReference type="InterPro" id="IPR006558">
    <property type="entry name" value="LamG-like"/>
</dbReference>
<dbReference type="Proteomes" id="UP001165079">
    <property type="component" value="Unassembled WGS sequence"/>
</dbReference>
<dbReference type="EMBL" id="BSTX01000002">
    <property type="protein sequence ID" value="GLZ78315.1"/>
    <property type="molecule type" value="Genomic_DNA"/>
</dbReference>
<dbReference type="InterPro" id="IPR013320">
    <property type="entry name" value="ConA-like_dom_sf"/>
</dbReference>
<dbReference type="PANTHER" id="PTHR46943">
    <property type="entry name" value="PENTRAXIN-RELATED PROTEIN PTX3"/>
    <property type="match status" value="1"/>
</dbReference>
<evidence type="ECO:0000259" key="3">
    <source>
        <dbReference type="SMART" id="SM00560"/>
    </source>
</evidence>
<evidence type="ECO:0000313" key="5">
    <source>
        <dbReference type="Proteomes" id="UP001165079"/>
    </source>
</evidence>
<sequence length="1093" mass="115592">MSVEALAVRTPYTQVIAAPDGTVTMASSLVPRWVPGENGSWRDVDPSLVAGADGRLRPRASLARVSFSPGGDQRLAELVSAEGKTFSLSWPTVLPAGTVSADAVLYPNVFPDVDLKVRATVTGFTHTLVVKSQEAAANPALVRIRYVLGGDAVVSETPQGGLRVTADGRLLASASPASMWDSATTTTETAQRGYLAEPSTAEASGDGAQIAPVDVEVSDEHLTLVPDPGLLTGADTVFPLYIDPDFSTEERNWAYANSSDTTWGTSPAEYAARVGVDPSSGWTYRSMFRFPTDANGVNLDGKQILQAHFTITLYHSYDCAPTSVNIWRSRTPASPRTSWANAKLDKWLAWKDAAANKGVCYDPADPKLDFKSETFTNDVQVAANEKWDYYTVALSAKDLNGSNETSQGRWKKFDQSTALLKVVYNSYPEAPSAMRVGATSCGTSELVMSGGNQILASVFGDDDTTQQTLTGTVEYGPVGGTVSNAATTTATGGKVASYPLTGLAEGHYQWRMRSDDGYAKSPWSPWCYFQIDSTVPAAPTITSTDYPKCVPGSDCPQTTLPGLAGAFTFSTTDDAVKYLYGWAGEPDTPLVVTVGASKTISLSPPGYGRNILYVRTVDTAGNQSADATYEFEVGRAAPPVAGWDMEQYPPSGTPAAALGNTVSGGQALTTTGSFSWDADTRLVGAKTAGFSGGAAQTALPVVDTSTSFSMSAWVRLTSKATSGSIIGQDGAYNNGIYFGYVDDFGTWALRFTTKDDPTYTWTASAIATSTPVLGVWTHVAATYDAGAKKASMFINGVREGTIDVDGHWNATGKLRVGSGFHRGAVTDYWQGQIARVRIFNRVIGQDDIVEGAQDLKPLMGSNAVARWNFDTDFGSTAVNQVPGWGHNLSISAPASLVDYNSSFALGTEPSGYAQSSGGGTLRTDQSFTVTAWAQLNSVQDTATVVSQDGTVTSAFRLQNRKITVNGIESSQWCFSLNLADTATSAATTACAPEASTTDITHLIGVYDAFRNEIRLYVNGARLDSTGAATPVASSSVPSRLWNSTGPTAVGRGKSGTSTVTDTFSGYVDDVAVFQGAMTSAQADDFYNKVRVGA</sequence>
<gene>
    <name evidence="4" type="ORF">Afil01_31220</name>
</gene>
<feature type="domain" description="LamG-like jellyroll fold" evidence="3">
    <location>
        <begin position="706"/>
        <end position="846"/>
    </location>
</feature>
<organism evidence="4 5">
    <name type="scientific">Actinorhabdospora filicis</name>
    <dbReference type="NCBI Taxonomy" id="1785913"/>
    <lineage>
        <taxon>Bacteria</taxon>
        <taxon>Bacillati</taxon>
        <taxon>Actinomycetota</taxon>
        <taxon>Actinomycetes</taxon>
        <taxon>Micromonosporales</taxon>
        <taxon>Micromonosporaceae</taxon>
        <taxon>Actinorhabdospora</taxon>
    </lineage>
</organism>